<evidence type="ECO:0000313" key="2">
    <source>
        <dbReference type="Proteomes" id="UP001482620"/>
    </source>
</evidence>
<organism evidence="1 2">
    <name type="scientific">Ilyodon furcidens</name>
    <name type="common">goldbreast splitfin</name>
    <dbReference type="NCBI Taxonomy" id="33524"/>
    <lineage>
        <taxon>Eukaryota</taxon>
        <taxon>Metazoa</taxon>
        <taxon>Chordata</taxon>
        <taxon>Craniata</taxon>
        <taxon>Vertebrata</taxon>
        <taxon>Euteleostomi</taxon>
        <taxon>Actinopterygii</taxon>
        <taxon>Neopterygii</taxon>
        <taxon>Teleostei</taxon>
        <taxon>Neoteleostei</taxon>
        <taxon>Acanthomorphata</taxon>
        <taxon>Ovalentaria</taxon>
        <taxon>Atherinomorphae</taxon>
        <taxon>Cyprinodontiformes</taxon>
        <taxon>Goodeidae</taxon>
        <taxon>Ilyodon</taxon>
    </lineage>
</organism>
<proteinExistence type="predicted"/>
<keyword evidence="2" id="KW-1185">Reference proteome</keyword>
<protein>
    <submittedName>
        <fullName evidence="1">Uncharacterized protein</fullName>
    </submittedName>
</protein>
<sequence>MGGHCHSRQPIYSPFSVFWLNEEGSFLRFSVIFDPVLWLLNAAMSSFIPSGKTALRLNVSTFMLDYGKCFLQVIVSISFPPNTVGQVDSRDLFGLAQGREDVIKKEIDILHKV</sequence>
<gene>
    <name evidence="1" type="ORF">ILYODFUR_023661</name>
</gene>
<dbReference type="Proteomes" id="UP001482620">
    <property type="component" value="Unassembled WGS sequence"/>
</dbReference>
<accession>A0ABV0VHK4</accession>
<reference evidence="1 2" key="1">
    <citation type="submission" date="2021-06" db="EMBL/GenBank/DDBJ databases">
        <authorList>
            <person name="Palmer J.M."/>
        </authorList>
    </citation>
    <scope>NUCLEOTIDE SEQUENCE [LARGE SCALE GENOMIC DNA]</scope>
    <source>
        <strain evidence="2">if_2019</strain>
        <tissue evidence="1">Muscle</tissue>
    </source>
</reference>
<comment type="caution">
    <text evidence="1">The sequence shown here is derived from an EMBL/GenBank/DDBJ whole genome shotgun (WGS) entry which is preliminary data.</text>
</comment>
<dbReference type="EMBL" id="JAHRIQ010106999">
    <property type="protein sequence ID" value="MEQ2256385.1"/>
    <property type="molecule type" value="Genomic_DNA"/>
</dbReference>
<evidence type="ECO:0000313" key="1">
    <source>
        <dbReference type="EMBL" id="MEQ2256385.1"/>
    </source>
</evidence>
<name>A0ABV0VHK4_9TELE</name>